<organism evidence="2 3">
    <name type="scientific">Danionella cerebrum</name>
    <dbReference type="NCBI Taxonomy" id="2873325"/>
    <lineage>
        <taxon>Eukaryota</taxon>
        <taxon>Metazoa</taxon>
        <taxon>Chordata</taxon>
        <taxon>Craniata</taxon>
        <taxon>Vertebrata</taxon>
        <taxon>Euteleostomi</taxon>
        <taxon>Actinopterygii</taxon>
        <taxon>Neopterygii</taxon>
        <taxon>Teleostei</taxon>
        <taxon>Ostariophysi</taxon>
        <taxon>Cypriniformes</taxon>
        <taxon>Danionidae</taxon>
        <taxon>Danioninae</taxon>
        <taxon>Danionella</taxon>
    </lineage>
</organism>
<evidence type="ECO:0000313" key="2">
    <source>
        <dbReference type="EMBL" id="TRY60728.1"/>
    </source>
</evidence>
<gene>
    <name evidence="2" type="ORF">DNTS_029055</name>
</gene>
<comment type="caution">
    <text evidence="2">The sequence shown here is derived from an EMBL/GenBank/DDBJ whole genome shotgun (WGS) entry which is preliminary data.</text>
</comment>
<dbReference type="EMBL" id="SRMA01027027">
    <property type="protein sequence ID" value="TRY60728.1"/>
    <property type="molecule type" value="Genomic_DNA"/>
</dbReference>
<evidence type="ECO:0000256" key="1">
    <source>
        <dbReference type="SAM" id="MobiDB-lite"/>
    </source>
</evidence>
<feature type="region of interest" description="Disordered" evidence="1">
    <location>
        <begin position="136"/>
        <end position="156"/>
    </location>
</feature>
<proteinExistence type="predicted"/>
<dbReference type="Proteomes" id="UP000316079">
    <property type="component" value="Unassembled WGS sequence"/>
</dbReference>
<dbReference type="AlphaFoldDB" id="A0A553N5M4"/>
<reference evidence="2 3" key="1">
    <citation type="journal article" date="2019" name="Sci. Data">
        <title>Hybrid genome assembly and annotation of Danionella translucida.</title>
        <authorList>
            <person name="Kadobianskyi M."/>
            <person name="Schulze L."/>
            <person name="Schuelke M."/>
            <person name="Judkewitz B."/>
        </authorList>
    </citation>
    <scope>NUCLEOTIDE SEQUENCE [LARGE SCALE GENOMIC DNA]</scope>
    <source>
        <strain evidence="2 3">Bolton</strain>
    </source>
</reference>
<accession>A0A553N5M4</accession>
<keyword evidence="3" id="KW-1185">Reference proteome</keyword>
<protein>
    <submittedName>
        <fullName evidence="2">Uncharacterized protein</fullName>
    </submittedName>
</protein>
<evidence type="ECO:0000313" key="3">
    <source>
        <dbReference type="Proteomes" id="UP000316079"/>
    </source>
</evidence>
<name>A0A553N5M4_9TELE</name>
<sequence>MQFRSSRLEQQNHDQEGTAAWRFTLITEQHGKASFPWDVQVASEGTHEVNASARPDVSKPVRCVKGLSGRVWDPALALDMALTGLGTGRSERRLLPPTLLNLSAMFSTSVRDRVKMERTTFTSSQQISQERAKVEWGMSRQQEDGERGCLQQDRTPDRPCLFLSAH</sequence>